<evidence type="ECO:0000256" key="1">
    <source>
        <dbReference type="ARBA" id="ARBA00005546"/>
    </source>
</evidence>
<accession>X1HI01</accession>
<comment type="caution">
    <text evidence="2">The sequence shown here is derived from an EMBL/GenBank/DDBJ whole genome shotgun (WGS) entry which is preliminary data.</text>
</comment>
<dbReference type="NCBIfam" id="NF011465">
    <property type="entry name" value="PRK14886.1-1"/>
    <property type="match status" value="1"/>
</dbReference>
<dbReference type="Gene3D" id="3.30.2380.10">
    <property type="entry name" value="CGI121/TPRKB"/>
    <property type="match status" value="1"/>
</dbReference>
<protein>
    <submittedName>
        <fullName evidence="2">Uncharacterized protein</fullName>
    </submittedName>
</protein>
<organism evidence="2">
    <name type="scientific">marine sediment metagenome</name>
    <dbReference type="NCBI Taxonomy" id="412755"/>
    <lineage>
        <taxon>unclassified sequences</taxon>
        <taxon>metagenomes</taxon>
        <taxon>ecological metagenomes</taxon>
    </lineage>
</organism>
<reference evidence="2" key="1">
    <citation type="journal article" date="2014" name="Front. Microbiol.">
        <title>High frequency of phylogenetically diverse reductive dehalogenase-homologous genes in deep subseafloor sedimentary metagenomes.</title>
        <authorList>
            <person name="Kawai M."/>
            <person name="Futagami T."/>
            <person name="Toyoda A."/>
            <person name="Takaki Y."/>
            <person name="Nishi S."/>
            <person name="Hori S."/>
            <person name="Arai W."/>
            <person name="Tsubouchi T."/>
            <person name="Morono Y."/>
            <person name="Uchiyama I."/>
            <person name="Ito T."/>
            <person name="Fujiyama A."/>
            <person name="Inagaki F."/>
            <person name="Takami H."/>
        </authorList>
    </citation>
    <scope>NUCLEOTIDE SEQUENCE</scope>
    <source>
        <strain evidence="2">Expedition CK06-06</strain>
    </source>
</reference>
<feature type="non-terminal residue" evidence="2">
    <location>
        <position position="1"/>
    </location>
</feature>
<comment type="similarity">
    <text evidence="1">Belongs to the CGI121/TPRKB family.</text>
</comment>
<dbReference type="InterPro" id="IPR013926">
    <property type="entry name" value="CGI121/TPRKB"/>
</dbReference>
<dbReference type="AlphaFoldDB" id="X1HI01"/>
<name>X1HI01_9ZZZZ</name>
<evidence type="ECO:0000313" key="2">
    <source>
        <dbReference type="EMBL" id="GAH56680.1"/>
    </source>
</evidence>
<proteinExistence type="inferred from homology"/>
<dbReference type="EMBL" id="BARU01017129">
    <property type="protein sequence ID" value="GAH56680.1"/>
    <property type="molecule type" value="Genomic_DNA"/>
</dbReference>
<gene>
    <name evidence="2" type="ORF">S03H2_28431</name>
</gene>
<dbReference type="SUPFAM" id="SSF143870">
    <property type="entry name" value="PF0523-like"/>
    <property type="match status" value="1"/>
</dbReference>
<sequence>AMKLRYFVGINQIKFDLNQFLKANEIHDEEEALNYVFNIIEELQDKNKESTIQFISDKYVLNQDHIFIACYYMQKAFFHKTHISNKKNIELLLYLSTSRQISKGFESFGIDYYDLKEGNIIICIVSPIDNLNKINKEILQILDVNEIDLTINILTIEKINTIINNYEFSELQIKSVLNSYGNKKNNITDFKNNLESLSLVISDLICEKMALLNLEKTKMD</sequence>
<dbReference type="Pfam" id="PF08617">
    <property type="entry name" value="CGI-121"/>
    <property type="match status" value="1"/>
</dbReference>
<dbReference type="InterPro" id="IPR036504">
    <property type="entry name" value="CGI121/TPRKB_sf"/>
</dbReference>